<dbReference type="OrthoDB" id="6636193at2"/>
<protein>
    <submittedName>
        <fullName evidence="1">DUF4136 domain-containing protein</fullName>
    </submittedName>
</protein>
<dbReference type="RefSeq" id="WP_160681658.1">
    <property type="nucleotide sequence ID" value="NZ_WTYW01000001.1"/>
</dbReference>
<gene>
    <name evidence="1" type="ORF">GRI38_04285</name>
</gene>
<proteinExistence type="predicted"/>
<dbReference type="Proteomes" id="UP000433104">
    <property type="component" value="Unassembled WGS sequence"/>
</dbReference>
<accession>A0A844Z9H8</accession>
<sequence>MRFVLHYLIDFVDNKRFLARGYPRSRHEPDAVLETPKETCAIKARNFGDPMGGMMKKSFFAAICLTLSGCIGGTPVFSEVAKFDALPTAPQGIKLALVPLNDQEGDIEFSTYRQTVKARMEAQGFQIVEDPTHAELWAFFDYGVGDPRSESFSYPIFGQTGGGTTYHSGTVNSSAGSATFSGTSTQMPSFGFVGSGNGTRTVYDRFFVLEIVDPSRSTQEKVEIVYRSNVRSSGSSGTFLPISECVFEAVFEEFRGTGSKKITGRKCFKG</sequence>
<evidence type="ECO:0000313" key="2">
    <source>
        <dbReference type="Proteomes" id="UP000433104"/>
    </source>
</evidence>
<evidence type="ECO:0000313" key="1">
    <source>
        <dbReference type="EMBL" id="MXO85241.1"/>
    </source>
</evidence>
<organism evidence="1 2">
    <name type="scientific">Parapontixanthobacter aurantiacus</name>
    <dbReference type="NCBI Taxonomy" id="1463599"/>
    <lineage>
        <taxon>Bacteria</taxon>
        <taxon>Pseudomonadati</taxon>
        <taxon>Pseudomonadota</taxon>
        <taxon>Alphaproteobacteria</taxon>
        <taxon>Sphingomonadales</taxon>
        <taxon>Erythrobacteraceae</taxon>
        <taxon>Parapontixanthobacter</taxon>
    </lineage>
</organism>
<dbReference type="AlphaFoldDB" id="A0A844Z9H8"/>
<comment type="caution">
    <text evidence="1">The sequence shown here is derived from an EMBL/GenBank/DDBJ whole genome shotgun (WGS) entry which is preliminary data.</text>
</comment>
<reference evidence="1 2" key="1">
    <citation type="submission" date="2019-12" db="EMBL/GenBank/DDBJ databases">
        <title>Genomic-based taxomic classification of the family Erythrobacteraceae.</title>
        <authorList>
            <person name="Xu L."/>
        </authorList>
    </citation>
    <scope>NUCLEOTIDE SEQUENCE [LARGE SCALE GENOMIC DNA]</scope>
    <source>
        <strain evidence="1 2">MCCC 1A09962</strain>
    </source>
</reference>
<name>A0A844Z9H8_9SPHN</name>
<keyword evidence="2" id="KW-1185">Reference proteome</keyword>
<dbReference type="EMBL" id="WTYW01000001">
    <property type="protein sequence ID" value="MXO85241.1"/>
    <property type="molecule type" value="Genomic_DNA"/>
</dbReference>